<dbReference type="HOGENOM" id="CLU_1178775_0_0_9"/>
<dbReference type="OrthoDB" id="2082683at2"/>
<feature type="transmembrane region" description="Helical" evidence="1">
    <location>
        <begin position="7"/>
        <end position="27"/>
    </location>
</feature>
<accession>W8T659</accession>
<sequence>MKNKKNVWMSVIIVAILLLIAFSFYLYSSWVPFKNGMWPNWYPRYQNDSNTLMSIEEIKRETNRYIADFDEALEIADIFVYEDSDYYVSVEEAATGKGAMELLINPYNGVIYPEHGPNMMWNEKYGMHGRGNIMGMHMRNRQFFNEYSGYYRNEATAKQISLETAVELATEYVKKYVDEDLIATDEGHEFYGYYTLHIKRGNQTVGMLSVNYYTGDVWFHDWHGTLIEVISNHEN</sequence>
<dbReference type="AlphaFoldDB" id="W8T659"/>
<dbReference type="RefSeq" id="WP_025436169.1">
    <property type="nucleotide sequence ID" value="NZ_CP007452.1"/>
</dbReference>
<keyword evidence="1" id="KW-1133">Transmembrane helix</keyword>
<dbReference type="STRING" id="1286171.EAL2_c19380"/>
<organism evidence="2 3">
    <name type="scientific">Peptoclostridium acidaminophilum DSM 3953</name>
    <dbReference type="NCBI Taxonomy" id="1286171"/>
    <lineage>
        <taxon>Bacteria</taxon>
        <taxon>Bacillati</taxon>
        <taxon>Bacillota</taxon>
        <taxon>Clostridia</taxon>
        <taxon>Peptostreptococcales</taxon>
        <taxon>Peptoclostridiaceae</taxon>
        <taxon>Peptoclostridium</taxon>
    </lineage>
</organism>
<protein>
    <submittedName>
        <fullName evidence="2">Uncharacterized protein</fullName>
    </submittedName>
</protein>
<keyword evidence="1" id="KW-0812">Transmembrane</keyword>
<evidence type="ECO:0000256" key="1">
    <source>
        <dbReference type="SAM" id="Phobius"/>
    </source>
</evidence>
<dbReference type="EMBL" id="CP007452">
    <property type="protein sequence ID" value="AHM57219.1"/>
    <property type="molecule type" value="Genomic_DNA"/>
</dbReference>
<keyword evidence="3" id="KW-1185">Reference proteome</keyword>
<evidence type="ECO:0000313" key="3">
    <source>
        <dbReference type="Proteomes" id="UP000019591"/>
    </source>
</evidence>
<dbReference type="Proteomes" id="UP000019591">
    <property type="component" value="Chromosome"/>
</dbReference>
<dbReference type="PATRIC" id="fig|1286171.3.peg.1887"/>
<dbReference type="KEGG" id="eac:EAL2_c19380"/>
<proteinExistence type="predicted"/>
<gene>
    <name evidence="2" type="ORF">EAL2_c19380</name>
</gene>
<reference evidence="2 3" key="1">
    <citation type="journal article" date="2014" name="Genome Announc.">
        <title>Complete Genome Sequence of Amino Acid-Utilizing Eubacterium acidaminophilum al-2 (DSM 3953).</title>
        <authorList>
            <person name="Poehlein A."/>
            <person name="Andreesen J.R."/>
            <person name="Daniel R."/>
        </authorList>
    </citation>
    <scope>NUCLEOTIDE SEQUENCE [LARGE SCALE GENOMIC DNA]</scope>
    <source>
        <strain evidence="2 3">DSM 3953</strain>
    </source>
</reference>
<name>W8T659_PEPAC</name>
<evidence type="ECO:0000313" key="2">
    <source>
        <dbReference type="EMBL" id="AHM57219.1"/>
    </source>
</evidence>
<keyword evidence="1" id="KW-0472">Membrane</keyword>
<dbReference type="eggNOG" id="COG3212">
    <property type="taxonomic scope" value="Bacteria"/>
</dbReference>